<keyword evidence="2" id="KW-1185">Reference proteome</keyword>
<protein>
    <submittedName>
        <fullName evidence="1">Uncharacterized protein</fullName>
    </submittedName>
</protein>
<dbReference type="AlphaFoldDB" id="A0A239GCA2"/>
<evidence type="ECO:0000313" key="1">
    <source>
        <dbReference type="EMBL" id="SNS66740.1"/>
    </source>
</evidence>
<gene>
    <name evidence="1" type="ORF">SAMN05421642_104166</name>
</gene>
<evidence type="ECO:0000313" key="2">
    <source>
        <dbReference type="Proteomes" id="UP000198327"/>
    </source>
</evidence>
<accession>A0A239GCA2</accession>
<dbReference type="EMBL" id="FZOW01000004">
    <property type="protein sequence ID" value="SNS66740.1"/>
    <property type="molecule type" value="Genomic_DNA"/>
</dbReference>
<reference evidence="2" key="1">
    <citation type="submission" date="2017-06" db="EMBL/GenBank/DDBJ databases">
        <authorList>
            <person name="Varghese N."/>
            <person name="Submissions S."/>
        </authorList>
    </citation>
    <scope>NUCLEOTIDE SEQUENCE [LARGE SCALE GENOMIC DNA]</scope>
    <source>
        <strain evidence="2">JCM 23211</strain>
    </source>
</reference>
<sequence>MQLLSRAKTLVAGLGSAILTGMTTYGEYHLGSS</sequence>
<organism evidence="1 2">
    <name type="scientific">Rhodococcoides kyotonense</name>
    <dbReference type="NCBI Taxonomy" id="398843"/>
    <lineage>
        <taxon>Bacteria</taxon>
        <taxon>Bacillati</taxon>
        <taxon>Actinomycetota</taxon>
        <taxon>Actinomycetes</taxon>
        <taxon>Mycobacteriales</taxon>
        <taxon>Nocardiaceae</taxon>
        <taxon>Rhodococcoides</taxon>
    </lineage>
</organism>
<name>A0A239GCA2_9NOCA</name>
<proteinExistence type="predicted"/>
<dbReference type="Proteomes" id="UP000198327">
    <property type="component" value="Unassembled WGS sequence"/>
</dbReference>